<dbReference type="PANTHER" id="PTHR12227:SF0">
    <property type="entry name" value="GLYCERATE KINASE"/>
    <property type="match status" value="1"/>
</dbReference>
<dbReference type="InterPro" id="IPR038614">
    <property type="entry name" value="GK_N_sf"/>
</dbReference>
<dbReference type="InterPro" id="IPR007835">
    <property type="entry name" value="MOFRL"/>
</dbReference>
<dbReference type="InterPro" id="IPR037035">
    <property type="entry name" value="GK-like_C_sf"/>
</dbReference>
<evidence type="ECO:0000313" key="4">
    <source>
        <dbReference type="Proteomes" id="UP000468901"/>
    </source>
</evidence>
<evidence type="ECO:0000313" key="3">
    <source>
        <dbReference type="EMBL" id="KAB7740887.1"/>
    </source>
</evidence>
<feature type="domain" description="MOFRL" evidence="1">
    <location>
        <begin position="311"/>
        <end position="423"/>
    </location>
</feature>
<protein>
    <submittedName>
        <fullName evidence="3">DUF4147 domain-containing protein</fullName>
    </submittedName>
</protein>
<dbReference type="Pfam" id="PF05161">
    <property type="entry name" value="MOFRL"/>
    <property type="match status" value="1"/>
</dbReference>
<dbReference type="PANTHER" id="PTHR12227">
    <property type="entry name" value="GLYCERATE KINASE"/>
    <property type="match status" value="1"/>
</dbReference>
<dbReference type="SUPFAM" id="SSF82544">
    <property type="entry name" value="GckA/TtuD-like"/>
    <property type="match status" value="1"/>
</dbReference>
<dbReference type="GO" id="GO:0008887">
    <property type="term" value="F:glycerate kinase activity"/>
    <property type="evidence" value="ECO:0007669"/>
    <property type="project" value="InterPro"/>
</dbReference>
<accession>A0A6N6VJ41</accession>
<evidence type="ECO:0000259" key="1">
    <source>
        <dbReference type="Pfam" id="PF05161"/>
    </source>
</evidence>
<feature type="domain" description="MOFRL-associated" evidence="2">
    <location>
        <begin position="12"/>
        <end position="236"/>
    </location>
</feature>
<dbReference type="Gene3D" id="3.40.50.10180">
    <property type="entry name" value="Glycerate kinase, MOFRL-like N-terminal domain"/>
    <property type="match status" value="1"/>
</dbReference>
<keyword evidence="4" id="KW-1185">Reference proteome</keyword>
<dbReference type="InterPro" id="IPR039760">
    <property type="entry name" value="MOFRL_protein"/>
</dbReference>
<reference evidence="3 4" key="1">
    <citation type="submission" date="2019-09" db="EMBL/GenBank/DDBJ databases">
        <title>Parvibaculum sedimenti sp. nov., isolated from sediment.</title>
        <authorList>
            <person name="Wang Y."/>
        </authorList>
    </citation>
    <scope>NUCLEOTIDE SEQUENCE [LARGE SCALE GENOMIC DNA]</scope>
    <source>
        <strain evidence="3 4">HXT-9</strain>
    </source>
</reference>
<sequence length="434" mass="44107">MPSEDTSRRRFLMDLFTEAMRSALPEHCLAPHLPPAPKGRLVIFAIGKAAASMAAAAEAHYALTTPGAHIEGIALTRYGHTRPTAHMEVIEASHPVPGAAGVAASERLLALAATLGPDDLALVLLSGGGSALATLPITGVTLADKQALTRALLASGAPIGEINCVRKHLSHIKGGRLAAAIHPARMVSLAISDVAGDDPSVIASGPTVPDPTTREEALTILDRYRIEVAGRVRAALLSAPESPKPGDALFAGSTYQLVASGAYALRAAAKIATVGGYEVVDLGDRVEGEAREVAAAHARLALEAKAAGRRVAILSGGETTVTFAKGVEGGRGGRNQEYALALALALQSAPGIAAIAGDTDGIDGGSGSVDDPAGALILPTTLDRAASLRLDAAASLKCHNSGGFFAALGDLVVTGPSYTNINDFRAILVEGEPA</sequence>
<proteinExistence type="predicted"/>
<gene>
    <name evidence="3" type="ORF">F2P47_06790</name>
</gene>
<name>A0A6N6VJ41_9HYPH</name>
<dbReference type="AlphaFoldDB" id="A0A6N6VJ41"/>
<dbReference type="Pfam" id="PF13660">
    <property type="entry name" value="DUF4147"/>
    <property type="match status" value="1"/>
</dbReference>
<comment type="caution">
    <text evidence="3">The sequence shown here is derived from an EMBL/GenBank/DDBJ whole genome shotgun (WGS) entry which is preliminary data.</text>
</comment>
<evidence type="ECO:0000259" key="2">
    <source>
        <dbReference type="Pfam" id="PF13660"/>
    </source>
</evidence>
<dbReference type="EMBL" id="WESC01000005">
    <property type="protein sequence ID" value="KAB7740887.1"/>
    <property type="molecule type" value="Genomic_DNA"/>
</dbReference>
<dbReference type="Proteomes" id="UP000468901">
    <property type="component" value="Unassembled WGS sequence"/>
</dbReference>
<dbReference type="InterPro" id="IPR025286">
    <property type="entry name" value="MOFRL_assoc_dom"/>
</dbReference>
<dbReference type="GO" id="GO:0005737">
    <property type="term" value="C:cytoplasm"/>
    <property type="evidence" value="ECO:0007669"/>
    <property type="project" value="TreeGrafter"/>
</dbReference>
<organism evidence="3 4">
    <name type="scientific">Parvibaculum sedimenti</name>
    <dbReference type="NCBI Taxonomy" id="2608632"/>
    <lineage>
        <taxon>Bacteria</taxon>
        <taxon>Pseudomonadati</taxon>
        <taxon>Pseudomonadota</taxon>
        <taxon>Alphaproteobacteria</taxon>
        <taxon>Hyphomicrobiales</taxon>
        <taxon>Parvibaculaceae</taxon>
        <taxon>Parvibaculum</taxon>
    </lineage>
</organism>
<dbReference type="Gene3D" id="3.40.1480.10">
    <property type="entry name" value="MOFRL domain"/>
    <property type="match status" value="1"/>
</dbReference>